<feature type="compositionally biased region" description="Low complexity" evidence="7">
    <location>
        <begin position="539"/>
        <end position="553"/>
    </location>
</feature>
<dbReference type="GO" id="GO:0003677">
    <property type="term" value="F:DNA binding"/>
    <property type="evidence" value="ECO:0007669"/>
    <property type="project" value="UniProtKB-KW"/>
</dbReference>
<sequence length="589" mass="65716">MDAMESATTPNGDGGSPPAQKRQRAKQACEPCRLRKRKCDGNMPCNMCTQFEYKCYFEKHPRKRSKLVEQHAQADLEGTEPAGFGGSVTKPSLEDITKMRSMEANSGIAFTRLLGQRLDPSSGPKLFTFGWNLGNSSFIPPTSRPVTDFLDQEQMYALARLHFANVAPLYGFLDKDRILQAISLRWSRPDACDVPDHLLCGLAAVGSLFSETGALPHPVVSSLVDVQKLALESTSTMLPPSLADVQSWILRCIYLRATDHPHSTWIASCTTMHLVEAVGLQCEASSSVLHPAANDAKNDPEIRRRCFWVARMLNTWVSFEYGRTRVALRGITAQLPTSKEGDYTTDYINLYSISCCLDPETSDKAGQWEEFLERLDAYECRHDGIALSKANLGLCGYRRLRLANPNLSGDITNRIINMGLRGLDAARRMAEKHMPWWHVANVPFQVICIFLAMDARESLSHLATAMRTLEFVVERFRTAAMKEALKTARFLVRLSKKRKDEDSEVLGLSLKKALEAADADPQPENLKVVPPQPTPNGVAPMPTATETPMTSSSNEDWNLDVLNDTQFDWNYFLTHDMPAFNSFAPDGTM</sequence>
<keyword evidence="10" id="KW-1185">Reference proteome</keyword>
<feature type="domain" description="Zn(2)-C6 fungal-type" evidence="8">
    <location>
        <begin position="28"/>
        <end position="57"/>
    </location>
</feature>
<feature type="region of interest" description="Disordered" evidence="7">
    <location>
        <begin position="1"/>
        <end position="25"/>
    </location>
</feature>
<dbReference type="PROSITE" id="PS00463">
    <property type="entry name" value="ZN2_CY6_FUNGAL_1"/>
    <property type="match status" value="1"/>
</dbReference>
<dbReference type="CDD" id="cd12148">
    <property type="entry name" value="fungal_TF_MHR"/>
    <property type="match status" value="1"/>
</dbReference>
<gene>
    <name evidence="9" type="ORF">LECACI_7A010010</name>
</gene>
<evidence type="ECO:0000256" key="2">
    <source>
        <dbReference type="ARBA" id="ARBA00022833"/>
    </source>
</evidence>
<dbReference type="SUPFAM" id="SSF57701">
    <property type="entry name" value="Zn2/Cys6 DNA-binding domain"/>
    <property type="match status" value="1"/>
</dbReference>
<dbReference type="Pfam" id="PF04082">
    <property type="entry name" value="Fungal_trans"/>
    <property type="match status" value="1"/>
</dbReference>
<dbReference type="InterPro" id="IPR001138">
    <property type="entry name" value="Zn2Cys6_DnaBD"/>
</dbReference>
<evidence type="ECO:0000313" key="10">
    <source>
        <dbReference type="Proteomes" id="UP001296104"/>
    </source>
</evidence>
<dbReference type="PANTHER" id="PTHR31779:SF5">
    <property type="entry name" value="ZN(II)2CYS6 TRANSCRIPTION FACTOR (EUROFUNG)"/>
    <property type="match status" value="1"/>
</dbReference>
<evidence type="ECO:0000259" key="8">
    <source>
        <dbReference type="PROSITE" id="PS50048"/>
    </source>
</evidence>
<dbReference type="GO" id="GO:0009410">
    <property type="term" value="P:response to xenobiotic stimulus"/>
    <property type="evidence" value="ECO:0007669"/>
    <property type="project" value="TreeGrafter"/>
</dbReference>
<feature type="compositionally biased region" description="Polar residues" evidence="7">
    <location>
        <begin position="1"/>
        <end position="11"/>
    </location>
</feature>
<keyword evidence="6" id="KW-0539">Nucleus</keyword>
<evidence type="ECO:0000256" key="1">
    <source>
        <dbReference type="ARBA" id="ARBA00022723"/>
    </source>
</evidence>
<dbReference type="CDD" id="cd00067">
    <property type="entry name" value="GAL4"/>
    <property type="match status" value="1"/>
</dbReference>
<evidence type="ECO:0000256" key="4">
    <source>
        <dbReference type="ARBA" id="ARBA00023125"/>
    </source>
</evidence>
<dbReference type="EMBL" id="CAVMBE010000141">
    <property type="protein sequence ID" value="CAK4034852.1"/>
    <property type="molecule type" value="Genomic_DNA"/>
</dbReference>
<name>A0AAI9EFQ6_9PEZI</name>
<dbReference type="PANTHER" id="PTHR31779">
    <property type="entry name" value="2-NITROPROPANE DIOXYGENASE FAMILY, PUTATIVE (AFU_ORTHOLOGUE AFUA_2G17430)-RELATED"/>
    <property type="match status" value="1"/>
</dbReference>
<keyword evidence="1" id="KW-0479">Metal-binding</keyword>
<evidence type="ECO:0000256" key="3">
    <source>
        <dbReference type="ARBA" id="ARBA00023015"/>
    </source>
</evidence>
<dbReference type="Pfam" id="PF00172">
    <property type="entry name" value="Zn_clus"/>
    <property type="match status" value="1"/>
</dbReference>
<evidence type="ECO:0000256" key="6">
    <source>
        <dbReference type="ARBA" id="ARBA00023242"/>
    </source>
</evidence>
<dbReference type="AlphaFoldDB" id="A0AAI9EFQ6"/>
<dbReference type="InterPro" id="IPR052478">
    <property type="entry name" value="Metabolite_Synth_Reg"/>
</dbReference>
<keyword evidence="4" id="KW-0238">DNA-binding</keyword>
<dbReference type="Proteomes" id="UP001296104">
    <property type="component" value="Unassembled WGS sequence"/>
</dbReference>
<dbReference type="InterPro" id="IPR007219">
    <property type="entry name" value="XnlR_reg_dom"/>
</dbReference>
<proteinExistence type="predicted"/>
<keyword evidence="2" id="KW-0862">Zinc</keyword>
<dbReference type="GO" id="GO:0006351">
    <property type="term" value="P:DNA-templated transcription"/>
    <property type="evidence" value="ECO:0007669"/>
    <property type="project" value="InterPro"/>
</dbReference>
<dbReference type="PROSITE" id="PS50048">
    <property type="entry name" value="ZN2_CY6_FUNGAL_2"/>
    <property type="match status" value="1"/>
</dbReference>
<evidence type="ECO:0000256" key="5">
    <source>
        <dbReference type="ARBA" id="ARBA00023163"/>
    </source>
</evidence>
<keyword evidence="3" id="KW-0805">Transcription regulation</keyword>
<dbReference type="SMART" id="SM00066">
    <property type="entry name" value="GAL4"/>
    <property type="match status" value="1"/>
</dbReference>
<accession>A0AAI9EFQ6</accession>
<feature type="region of interest" description="Disordered" evidence="7">
    <location>
        <begin position="517"/>
        <end position="556"/>
    </location>
</feature>
<protein>
    <submittedName>
        <fullName evidence="9">Related to Pdr3p</fullName>
    </submittedName>
</protein>
<evidence type="ECO:0000313" key="9">
    <source>
        <dbReference type="EMBL" id="CAK4034852.1"/>
    </source>
</evidence>
<dbReference type="InterPro" id="IPR036864">
    <property type="entry name" value="Zn2-C6_fun-type_DNA-bd_sf"/>
</dbReference>
<dbReference type="Gene3D" id="4.10.240.10">
    <property type="entry name" value="Zn(2)-C6 fungal-type DNA-binding domain"/>
    <property type="match status" value="1"/>
</dbReference>
<organism evidence="9 10">
    <name type="scientific">Lecanosticta acicola</name>
    <dbReference type="NCBI Taxonomy" id="111012"/>
    <lineage>
        <taxon>Eukaryota</taxon>
        <taxon>Fungi</taxon>
        <taxon>Dikarya</taxon>
        <taxon>Ascomycota</taxon>
        <taxon>Pezizomycotina</taxon>
        <taxon>Dothideomycetes</taxon>
        <taxon>Dothideomycetidae</taxon>
        <taxon>Mycosphaerellales</taxon>
        <taxon>Mycosphaerellaceae</taxon>
        <taxon>Lecanosticta</taxon>
    </lineage>
</organism>
<keyword evidence="5" id="KW-0804">Transcription</keyword>
<dbReference type="GO" id="GO:0008270">
    <property type="term" value="F:zinc ion binding"/>
    <property type="evidence" value="ECO:0007669"/>
    <property type="project" value="InterPro"/>
</dbReference>
<reference evidence="9" key="1">
    <citation type="submission" date="2023-11" db="EMBL/GenBank/DDBJ databases">
        <authorList>
            <person name="Alioto T."/>
            <person name="Alioto T."/>
            <person name="Gomez Garrido J."/>
        </authorList>
    </citation>
    <scope>NUCLEOTIDE SEQUENCE</scope>
</reference>
<comment type="caution">
    <text evidence="9">The sequence shown here is derived from an EMBL/GenBank/DDBJ whole genome shotgun (WGS) entry which is preliminary data.</text>
</comment>
<dbReference type="GO" id="GO:0000981">
    <property type="term" value="F:DNA-binding transcription factor activity, RNA polymerase II-specific"/>
    <property type="evidence" value="ECO:0007669"/>
    <property type="project" value="InterPro"/>
</dbReference>
<evidence type="ECO:0000256" key="7">
    <source>
        <dbReference type="SAM" id="MobiDB-lite"/>
    </source>
</evidence>